<dbReference type="Proteomes" id="UP001186974">
    <property type="component" value="Unassembled WGS sequence"/>
</dbReference>
<reference evidence="1" key="1">
    <citation type="submission" date="2024-09" db="EMBL/GenBank/DDBJ databases">
        <title>Black Yeasts Isolated from many extreme environments.</title>
        <authorList>
            <person name="Coleine C."/>
            <person name="Stajich J.E."/>
            <person name="Selbmann L."/>
        </authorList>
    </citation>
    <scope>NUCLEOTIDE SEQUENCE</scope>
    <source>
        <strain evidence="1">CCFEE 5737</strain>
    </source>
</reference>
<evidence type="ECO:0000313" key="2">
    <source>
        <dbReference type="Proteomes" id="UP001186974"/>
    </source>
</evidence>
<keyword evidence="2" id="KW-1185">Reference proteome</keyword>
<sequence length="296" mass="31979">MDDQREPLLGNGHANGHSSRDSLVKQSSKTWVERFRRRMTASVNTDWADLILIMCFFVSGLIDSGAYNAYSCFTSMQTGNTVFAALGVSDLPVSQPRLSWTKSLCSILSFLLGSAAFSTFHRLMGGRKRWVLMLSFTIQTAFIALSALLVQHGKSSDSPAKTPPSLDPSFVNVLEDPGFPWSDLVPIGLLSCQAAGKVVASRVLEFNALPTVVLTTLFNDLMSDPYLLTAGIFSNVQRNRRVGGLAFYFGGAVLGGVMAKSSLGLAGALWIAVALKGAIILVWLVWKEDTSDDTDG</sequence>
<evidence type="ECO:0000313" key="1">
    <source>
        <dbReference type="EMBL" id="KAK3079917.1"/>
    </source>
</evidence>
<organism evidence="1 2">
    <name type="scientific">Coniosporium uncinatum</name>
    <dbReference type="NCBI Taxonomy" id="93489"/>
    <lineage>
        <taxon>Eukaryota</taxon>
        <taxon>Fungi</taxon>
        <taxon>Dikarya</taxon>
        <taxon>Ascomycota</taxon>
        <taxon>Pezizomycotina</taxon>
        <taxon>Dothideomycetes</taxon>
        <taxon>Dothideomycetes incertae sedis</taxon>
        <taxon>Coniosporium</taxon>
    </lineage>
</organism>
<accession>A0ACC3DT06</accession>
<gene>
    <name evidence="1" type="ORF">LTS18_003596</name>
</gene>
<proteinExistence type="predicted"/>
<dbReference type="EMBL" id="JAWDJW010000848">
    <property type="protein sequence ID" value="KAK3079917.1"/>
    <property type="molecule type" value="Genomic_DNA"/>
</dbReference>
<name>A0ACC3DT06_9PEZI</name>
<comment type="caution">
    <text evidence="1">The sequence shown here is derived from an EMBL/GenBank/DDBJ whole genome shotgun (WGS) entry which is preliminary data.</text>
</comment>
<protein>
    <submittedName>
        <fullName evidence="1">Uncharacterized protein</fullName>
    </submittedName>
</protein>